<dbReference type="InterPro" id="IPR051012">
    <property type="entry name" value="CellSynth/LPSAsmb/PSIAsmb"/>
</dbReference>
<dbReference type="PROSITE" id="PS50005">
    <property type="entry name" value="TPR"/>
    <property type="match status" value="1"/>
</dbReference>
<dbReference type="PANTHER" id="PTHR45586:SF1">
    <property type="entry name" value="LIPOPOLYSACCHARIDE ASSEMBLY PROTEIN B"/>
    <property type="match status" value="1"/>
</dbReference>
<evidence type="ECO:0000313" key="5">
    <source>
        <dbReference type="Proteomes" id="UP000494122"/>
    </source>
</evidence>
<evidence type="ECO:0000256" key="1">
    <source>
        <dbReference type="ARBA" id="ARBA00022737"/>
    </source>
</evidence>
<gene>
    <name evidence="4" type="primary">bepA_4</name>
    <name evidence="4" type="ORF">LMG3328_01606</name>
</gene>
<evidence type="ECO:0000256" key="2">
    <source>
        <dbReference type="ARBA" id="ARBA00022803"/>
    </source>
</evidence>
<dbReference type="EMBL" id="CADILE010000004">
    <property type="protein sequence ID" value="CAB3847658.1"/>
    <property type="molecule type" value="Genomic_DNA"/>
</dbReference>
<sequence>MVDTTIERPGAAAAPTRTATAASDATSRLRGVIKRILEADDPLEAMAELGPALARVEEGWRDARRLLVSPFVRVGRLEPAIAALECLVAAYPARTDDRRLLASLLGRTEQWERAIAQADAAAAIAPDSAALQAARIQLRVQAGRIAEAAAVARQTAAVSRVDAGEAHWWMLAYSRNGDAAEAAGVALALDGAGLPNARVATVAVRALLDDDRVEAAIQLGNAALDAGHDAPALRASLGLAHLRRATEDDRKQHALAHFEAGLKAAPADVRLLTLHGETLLRAGRYKEAEAPLRQAVELAPELEQTRALYARALRYTLRYEEAADQLLRLVEKSPDKRLWQRAAIGALSQAGRKQEAEALFERYVAQRGQALPATFQQALEQLEQKLDSAPIPQARLDWAWSLRGDATADREQWERRARWGHLVDHLLFDWLECREDSVEEAMQMLGELDTGERFFAPLLAAGRGVVVATAHVGPMYAGLMALELLGIPSRWLATAPSIAQSSYAAALISTADQTEAQVAKACMRALASGNVLCLAVDGAANPAAPRVDFEGQSVTYSSFAAHLAHRQGVPSVFYTPRWEDGRVAYTLEMLPAVEPGEDADAYARRWQEAYFKHLRAHVAGPPENLRLSGGIWRHVQSADRSAQR</sequence>
<name>A0A2M9GPQ2_9BURK</name>
<evidence type="ECO:0000256" key="3">
    <source>
        <dbReference type="PROSITE-ProRule" id="PRU00339"/>
    </source>
</evidence>
<keyword evidence="4" id="KW-0645">Protease</keyword>
<evidence type="ECO:0000313" key="4">
    <source>
        <dbReference type="EMBL" id="CAB3847658.1"/>
    </source>
</evidence>
<dbReference type="SUPFAM" id="SSF48452">
    <property type="entry name" value="TPR-like"/>
    <property type="match status" value="3"/>
</dbReference>
<dbReference type="InterPro" id="IPR019734">
    <property type="entry name" value="TPR_rpt"/>
</dbReference>
<dbReference type="Gene3D" id="1.25.40.10">
    <property type="entry name" value="Tetratricopeptide repeat domain"/>
    <property type="match status" value="2"/>
</dbReference>
<dbReference type="InterPro" id="IPR011990">
    <property type="entry name" value="TPR-like_helical_dom_sf"/>
</dbReference>
<dbReference type="RefSeq" id="WP_100509609.1">
    <property type="nucleotide sequence ID" value="NZ_CADILE010000004.1"/>
</dbReference>
<proteinExistence type="predicted"/>
<dbReference type="EC" id="3.4.-.-" evidence="4"/>
<keyword evidence="4" id="KW-0378">Hydrolase</keyword>
<organism evidence="4 5">
    <name type="scientific">Achromobacter ruhlandii</name>
    <dbReference type="NCBI Taxonomy" id="72557"/>
    <lineage>
        <taxon>Bacteria</taxon>
        <taxon>Pseudomonadati</taxon>
        <taxon>Pseudomonadota</taxon>
        <taxon>Betaproteobacteria</taxon>
        <taxon>Burkholderiales</taxon>
        <taxon>Alcaligenaceae</taxon>
        <taxon>Achromobacter</taxon>
    </lineage>
</organism>
<dbReference type="AlphaFoldDB" id="A0A2M9GPQ2"/>
<protein>
    <submittedName>
        <fullName evidence="4">Beta-barrel assembly-enhancing protease</fullName>
        <ecNumber evidence="4">3.4.-.-</ecNumber>
    </submittedName>
</protein>
<reference evidence="4 5" key="1">
    <citation type="submission" date="2020-04" db="EMBL/GenBank/DDBJ databases">
        <authorList>
            <person name="De Canck E."/>
        </authorList>
    </citation>
    <scope>NUCLEOTIDE SEQUENCE [LARGE SCALE GENOMIC DNA]</scope>
    <source>
        <strain evidence="4 5">LMG 3328</strain>
    </source>
</reference>
<keyword evidence="1" id="KW-0677">Repeat</keyword>
<feature type="repeat" description="TPR" evidence="3">
    <location>
        <begin position="269"/>
        <end position="302"/>
    </location>
</feature>
<dbReference type="GO" id="GO:0008233">
    <property type="term" value="F:peptidase activity"/>
    <property type="evidence" value="ECO:0007669"/>
    <property type="project" value="UniProtKB-KW"/>
</dbReference>
<dbReference type="PANTHER" id="PTHR45586">
    <property type="entry name" value="TPR REPEAT-CONTAINING PROTEIN PA4667"/>
    <property type="match status" value="1"/>
</dbReference>
<accession>A0A2M9GPQ2</accession>
<keyword evidence="2 3" id="KW-0802">TPR repeat</keyword>
<dbReference type="GO" id="GO:0006508">
    <property type="term" value="P:proteolysis"/>
    <property type="evidence" value="ECO:0007669"/>
    <property type="project" value="UniProtKB-KW"/>
</dbReference>
<dbReference type="Proteomes" id="UP000494122">
    <property type="component" value="Unassembled WGS sequence"/>
</dbReference>